<proteinExistence type="predicted"/>
<dbReference type="Pfam" id="PF02353">
    <property type="entry name" value="CMAS"/>
    <property type="match status" value="1"/>
</dbReference>
<dbReference type="Proteomes" id="UP001370490">
    <property type="component" value="Unassembled WGS sequence"/>
</dbReference>
<reference evidence="2 3" key="1">
    <citation type="submission" date="2023-12" db="EMBL/GenBank/DDBJ databases">
        <title>A high-quality genome assembly for Dillenia turbinata (Dilleniales).</title>
        <authorList>
            <person name="Chanderbali A."/>
        </authorList>
    </citation>
    <scope>NUCLEOTIDE SEQUENCE [LARGE SCALE GENOMIC DNA]</scope>
    <source>
        <strain evidence="2">LSX21</strain>
        <tissue evidence="2">Leaf</tissue>
    </source>
</reference>
<evidence type="ECO:0000313" key="3">
    <source>
        <dbReference type="Proteomes" id="UP001370490"/>
    </source>
</evidence>
<dbReference type="InterPro" id="IPR026669">
    <property type="entry name" value="Arsenite_MeTrfase-like"/>
</dbReference>
<dbReference type="PANTHER" id="PTHR43675:SF30">
    <property type="entry name" value="CYCLOPROPANE-FATTY-ACYL-PHOSPHOLIPID SYNTHASE"/>
    <property type="match status" value="1"/>
</dbReference>
<dbReference type="Gene3D" id="3.50.50.60">
    <property type="entry name" value="FAD/NAD(P)-binding domain"/>
    <property type="match status" value="1"/>
</dbReference>
<dbReference type="InterPro" id="IPR002937">
    <property type="entry name" value="Amino_oxidase"/>
</dbReference>
<sequence length="715" mass="80572">MRVAVVGGGISGLAAADVLTKAGVQVVLYEKEDYLGGHARSVHIEDIDLDLGFMVFNRVGFPNTVEFFDNLGVEMEPSDMSFSVSLDGGNGYEWGSRNHLSSVFAQKKNLFNPHFWAMLFDVVKFRNDAIKYIEELENNPQIDRYETLGQFIKSRGYSELFHKAFLIPLCASIWSCPSEAVMAFSAFSVLSLLHNQHLLQLFGAPQWMTLRRRSCSYVKQVLSLLPFVMPVFILGKKIHGNMLSYLHWFTREKQVQEQLENRGCQIRTCCEVEFVLTVDEGCAVLCQDGSMEIYTRCIIAADAPNALKMLGKDAKYDEIRILGAFQYFYSDVFLHHDKNLMPGNLSAWGAWNFLGCMENKVCATYWLNVLQNLGDTSLPFLMTLNPPHMPEHTLLKWSFGLSAPTVSTVKASSELHHIQGKRGIWYCGAYVGCGFHEDGLKARLAGMVAAHGILRKNCALLNNPKPMVISPLERGARHLVSLFLRSHISTGCLMLLEEGGTVFTFQGTGTRSLLKAALKVHNPQFYSKVVTQAELGLAYAYIDGDFSVIDKDEGLINLLMILIANRDLNSFVSRSNYKRNRWRPLFSTVGVASAKYIFRHVPRQNNLIQSRRNISLHYDLNNDLFATFLDETMTYSCAVFERKDEDLKVAQLRKIANLIKKAKIEKQHEVLEIGCGWGSLAIEVAQQTGCNYTGITFSEQQHRLAEKRVKEAGLQ</sequence>
<dbReference type="SUPFAM" id="SSF51905">
    <property type="entry name" value="FAD/NAD(P)-binding domain"/>
    <property type="match status" value="1"/>
</dbReference>
<protein>
    <recommendedName>
        <fullName evidence="1">Amine oxidase domain-containing protein</fullName>
    </recommendedName>
</protein>
<dbReference type="InterPro" id="IPR029063">
    <property type="entry name" value="SAM-dependent_MTases_sf"/>
</dbReference>
<dbReference type="GO" id="GO:0008168">
    <property type="term" value="F:methyltransferase activity"/>
    <property type="evidence" value="ECO:0007669"/>
    <property type="project" value="TreeGrafter"/>
</dbReference>
<dbReference type="Gene3D" id="3.40.50.150">
    <property type="entry name" value="Vaccinia Virus protein VP39"/>
    <property type="match status" value="1"/>
</dbReference>
<dbReference type="AlphaFoldDB" id="A0AAN8VHY4"/>
<dbReference type="CDD" id="cd02440">
    <property type="entry name" value="AdoMet_MTases"/>
    <property type="match status" value="1"/>
</dbReference>
<evidence type="ECO:0000259" key="1">
    <source>
        <dbReference type="Pfam" id="PF01593"/>
    </source>
</evidence>
<evidence type="ECO:0000313" key="2">
    <source>
        <dbReference type="EMBL" id="KAK6929722.1"/>
    </source>
</evidence>
<dbReference type="SUPFAM" id="SSF53335">
    <property type="entry name" value="S-adenosyl-L-methionine-dependent methyltransferases"/>
    <property type="match status" value="1"/>
</dbReference>
<gene>
    <name evidence="2" type="ORF">RJ641_003816</name>
</gene>
<feature type="domain" description="Amine oxidase" evidence="1">
    <location>
        <begin position="10"/>
        <end position="307"/>
    </location>
</feature>
<dbReference type="Pfam" id="PF01593">
    <property type="entry name" value="Amino_oxidase"/>
    <property type="match status" value="1"/>
</dbReference>
<accession>A0AAN8VHY4</accession>
<dbReference type="InterPro" id="IPR036188">
    <property type="entry name" value="FAD/NAD-bd_sf"/>
</dbReference>
<dbReference type="EMBL" id="JBAMMX010000012">
    <property type="protein sequence ID" value="KAK6929722.1"/>
    <property type="molecule type" value="Genomic_DNA"/>
</dbReference>
<dbReference type="PRINTS" id="PR00419">
    <property type="entry name" value="ADXRDTASE"/>
</dbReference>
<comment type="caution">
    <text evidence="2">The sequence shown here is derived from an EMBL/GenBank/DDBJ whole genome shotgun (WGS) entry which is preliminary data.</text>
</comment>
<organism evidence="2 3">
    <name type="scientific">Dillenia turbinata</name>
    <dbReference type="NCBI Taxonomy" id="194707"/>
    <lineage>
        <taxon>Eukaryota</taxon>
        <taxon>Viridiplantae</taxon>
        <taxon>Streptophyta</taxon>
        <taxon>Embryophyta</taxon>
        <taxon>Tracheophyta</taxon>
        <taxon>Spermatophyta</taxon>
        <taxon>Magnoliopsida</taxon>
        <taxon>eudicotyledons</taxon>
        <taxon>Gunneridae</taxon>
        <taxon>Pentapetalae</taxon>
        <taxon>Dilleniales</taxon>
        <taxon>Dilleniaceae</taxon>
        <taxon>Dillenia</taxon>
    </lineage>
</organism>
<dbReference type="PANTHER" id="PTHR43675">
    <property type="entry name" value="ARSENITE METHYLTRANSFERASE"/>
    <property type="match status" value="1"/>
</dbReference>
<feature type="non-terminal residue" evidence="2">
    <location>
        <position position="715"/>
    </location>
</feature>
<keyword evidence="3" id="KW-1185">Reference proteome</keyword>
<name>A0AAN8VHY4_9MAGN</name>